<gene>
    <name evidence="1" type="ORF">NCTC9001_01272</name>
</gene>
<evidence type="ECO:0000313" key="2">
    <source>
        <dbReference type="Proteomes" id="UP000372890"/>
    </source>
</evidence>
<accession>A0A484WR15</accession>
<dbReference type="AlphaFoldDB" id="A0A484WR15"/>
<dbReference type="Proteomes" id="UP000372890">
    <property type="component" value="Unassembled WGS sequence"/>
</dbReference>
<organism evidence="1 2">
    <name type="scientific">Escherichia coli</name>
    <dbReference type="NCBI Taxonomy" id="562"/>
    <lineage>
        <taxon>Bacteria</taxon>
        <taxon>Pseudomonadati</taxon>
        <taxon>Pseudomonadota</taxon>
        <taxon>Gammaproteobacteria</taxon>
        <taxon>Enterobacterales</taxon>
        <taxon>Enterobacteriaceae</taxon>
        <taxon>Escherichia</taxon>
    </lineage>
</organism>
<sequence>MKDDSKLKELVSAPILVSTIDHLISATEGVRGGKQLPAMLRLLTSDLVLDEPDDFDIADLHAVCRLMNWAGMLGTRVLLSSATLPPGLIQALFAAYLAGRKMWQASCGINGRPVNYMLRLV</sequence>
<protein>
    <submittedName>
        <fullName evidence="1">Putative CRISPR-associated helicase</fullName>
    </submittedName>
</protein>
<dbReference type="EMBL" id="CAADIS010000003">
    <property type="protein sequence ID" value="VFS13814.1"/>
    <property type="molecule type" value="Genomic_DNA"/>
</dbReference>
<proteinExistence type="predicted"/>
<reference evidence="1 2" key="1">
    <citation type="submission" date="2019-03" db="EMBL/GenBank/DDBJ databases">
        <authorList>
            <consortium name="Pathogen Informatics"/>
        </authorList>
    </citation>
    <scope>NUCLEOTIDE SEQUENCE [LARGE SCALE GENOMIC DNA]</scope>
    <source>
        <strain evidence="1 2">NCTC9001</strain>
    </source>
</reference>
<name>A0A484WR15_ECOLX</name>
<evidence type="ECO:0000313" key="1">
    <source>
        <dbReference type="EMBL" id="VFS13814.1"/>
    </source>
</evidence>